<dbReference type="Pfam" id="PF00440">
    <property type="entry name" value="TetR_N"/>
    <property type="match status" value="1"/>
</dbReference>
<dbReference type="Gene3D" id="1.10.357.10">
    <property type="entry name" value="Tetracycline Repressor, domain 2"/>
    <property type="match status" value="1"/>
</dbReference>
<evidence type="ECO:0000256" key="1">
    <source>
        <dbReference type="ARBA" id="ARBA00023015"/>
    </source>
</evidence>
<dbReference type="GO" id="GO:0045892">
    <property type="term" value="P:negative regulation of DNA-templated transcription"/>
    <property type="evidence" value="ECO:0007669"/>
    <property type="project" value="UniProtKB-ARBA"/>
</dbReference>
<dbReference type="PROSITE" id="PS01081">
    <property type="entry name" value="HTH_TETR_1"/>
    <property type="match status" value="1"/>
</dbReference>
<protein>
    <submittedName>
        <fullName evidence="6">Transcriptional regulator, TetR family</fullName>
    </submittedName>
</protein>
<dbReference type="Proteomes" id="UP000264006">
    <property type="component" value="Chromosome"/>
</dbReference>
<dbReference type="OrthoDB" id="70491at2"/>
<proteinExistence type="predicted"/>
<dbReference type="AlphaFoldDB" id="A0A346XVS0"/>
<dbReference type="EMBL" id="CP031165">
    <property type="protein sequence ID" value="AXV06317.1"/>
    <property type="molecule type" value="Genomic_DNA"/>
</dbReference>
<evidence type="ECO:0000313" key="6">
    <source>
        <dbReference type="EMBL" id="AXV06317.1"/>
    </source>
</evidence>
<dbReference type="GO" id="GO:0000976">
    <property type="term" value="F:transcription cis-regulatory region binding"/>
    <property type="evidence" value="ECO:0007669"/>
    <property type="project" value="TreeGrafter"/>
</dbReference>
<dbReference type="PRINTS" id="PR00455">
    <property type="entry name" value="HTHTETR"/>
</dbReference>
<sequence length="208" mass="21900">MARMTARERRDQLVGVAKAVFAELGYDGATVEEIAARAGVSKPVLYEHFGGKEGIYAVVVDRESTRLLDKITSYIHGEAGGRQMVHASAMAFLHYIEEDPDGFRVLTRDSPSSLGTGGIGGLLADIAAKAEGVLQDFFVRSGLDPDSAIIYAGGLVGMVAHVGAWWAPVQQPDAATVAAHITALAYHGLKGLPSNPVASLDLPTPTSE</sequence>
<keyword evidence="2 4" id="KW-0238">DNA-binding</keyword>
<dbReference type="SUPFAM" id="SSF48498">
    <property type="entry name" value="Tetracyclin repressor-like, C-terminal domain"/>
    <property type="match status" value="1"/>
</dbReference>
<dbReference type="PANTHER" id="PTHR30055:SF227">
    <property type="entry name" value="TRANSCRIPTIONAL REGULATORY PROTEIN (PROBABLY TETR-FAMILY)-RELATED"/>
    <property type="match status" value="1"/>
</dbReference>
<dbReference type="SUPFAM" id="SSF46689">
    <property type="entry name" value="Homeodomain-like"/>
    <property type="match status" value="1"/>
</dbReference>
<dbReference type="FunFam" id="1.10.10.60:FF:000141">
    <property type="entry name" value="TetR family transcriptional regulator"/>
    <property type="match status" value="1"/>
</dbReference>
<dbReference type="InterPro" id="IPR050109">
    <property type="entry name" value="HTH-type_TetR-like_transc_reg"/>
</dbReference>
<reference evidence="6 7" key="1">
    <citation type="submission" date="2018-09" db="EMBL/GenBank/DDBJ databases">
        <title>Complete genome sequence of Euzebya sp. DY32-46 isolated from seawater of Pacific Ocean.</title>
        <authorList>
            <person name="Xu L."/>
            <person name="Wu Y.-H."/>
            <person name="Xu X.-W."/>
        </authorList>
    </citation>
    <scope>NUCLEOTIDE SEQUENCE [LARGE SCALE GENOMIC DNA]</scope>
    <source>
        <strain evidence="6 7">DY32-46</strain>
    </source>
</reference>
<evidence type="ECO:0000256" key="4">
    <source>
        <dbReference type="PROSITE-ProRule" id="PRU00335"/>
    </source>
</evidence>
<dbReference type="InterPro" id="IPR023772">
    <property type="entry name" value="DNA-bd_HTH_TetR-type_CS"/>
</dbReference>
<dbReference type="GO" id="GO:0003700">
    <property type="term" value="F:DNA-binding transcription factor activity"/>
    <property type="evidence" value="ECO:0007669"/>
    <property type="project" value="TreeGrafter"/>
</dbReference>
<evidence type="ECO:0000256" key="3">
    <source>
        <dbReference type="ARBA" id="ARBA00023163"/>
    </source>
</evidence>
<keyword evidence="7" id="KW-1185">Reference proteome</keyword>
<evidence type="ECO:0000259" key="5">
    <source>
        <dbReference type="PROSITE" id="PS50977"/>
    </source>
</evidence>
<dbReference type="KEGG" id="euz:DVS28_a1625"/>
<feature type="domain" description="HTH tetR-type" evidence="5">
    <location>
        <begin position="7"/>
        <end position="67"/>
    </location>
</feature>
<dbReference type="InterPro" id="IPR009057">
    <property type="entry name" value="Homeodomain-like_sf"/>
</dbReference>
<dbReference type="InterPro" id="IPR036271">
    <property type="entry name" value="Tet_transcr_reg_TetR-rel_C_sf"/>
</dbReference>
<dbReference type="RefSeq" id="WP_114590996.1">
    <property type="nucleotide sequence ID" value="NZ_CAXIBR010000085.1"/>
</dbReference>
<organism evidence="6 7">
    <name type="scientific">Euzebya pacifica</name>
    <dbReference type="NCBI Taxonomy" id="1608957"/>
    <lineage>
        <taxon>Bacteria</taxon>
        <taxon>Bacillati</taxon>
        <taxon>Actinomycetota</taxon>
        <taxon>Nitriliruptoria</taxon>
        <taxon>Euzebyales</taxon>
    </lineage>
</organism>
<accession>A0A346XVS0</accession>
<dbReference type="PANTHER" id="PTHR30055">
    <property type="entry name" value="HTH-TYPE TRANSCRIPTIONAL REGULATOR RUTR"/>
    <property type="match status" value="1"/>
</dbReference>
<keyword evidence="1" id="KW-0805">Transcription regulation</keyword>
<name>A0A346XVS0_9ACTN</name>
<keyword evidence="3" id="KW-0804">Transcription</keyword>
<dbReference type="PROSITE" id="PS50977">
    <property type="entry name" value="HTH_TETR_2"/>
    <property type="match status" value="1"/>
</dbReference>
<evidence type="ECO:0000313" key="7">
    <source>
        <dbReference type="Proteomes" id="UP000264006"/>
    </source>
</evidence>
<dbReference type="InterPro" id="IPR001647">
    <property type="entry name" value="HTH_TetR"/>
</dbReference>
<gene>
    <name evidence="6" type="ORF">DVS28_a1625</name>
</gene>
<feature type="DNA-binding region" description="H-T-H motif" evidence="4">
    <location>
        <begin position="30"/>
        <end position="49"/>
    </location>
</feature>
<evidence type="ECO:0000256" key="2">
    <source>
        <dbReference type="ARBA" id="ARBA00023125"/>
    </source>
</evidence>